<dbReference type="PANTHER" id="PTHR11017:SF559">
    <property type="entry name" value="DISEASE RESISTANCE PROTEIN CHL1"/>
    <property type="match status" value="1"/>
</dbReference>
<dbReference type="EC" id="3.2.2.6" evidence="1"/>
<feature type="region of interest" description="Disordered" evidence="8">
    <location>
        <begin position="1170"/>
        <end position="1231"/>
    </location>
</feature>
<evidence type="ECO:0000259" key="9">
    <source>
        <dbReference type="PROSITE" id="PS50104"/>
    </source>
</evidence>
<dbReference type="Pfam" id="PF23282">
    <property type="entry name" value="WHD_ROQ1"/>
    <property type="match status" value="1"/>
</dbReference>
<dbReference type="InterPro" id="IPR032675">
    <property type="entry name" value="LRR_dom_sf"/>
</dbReference>
<dbReference type="InterPro" id="IPR042197">
    <property type="entry name" value="Apaf_helical"/>
</dbReference>
<dbReference type="Pfam" id="PF23286">
    <property type="entry name" value="LRR_13"/>
    <property type="match status" value="1"/>
</dbReference>
<dbReference type="InterPro" id="IPR035897">
    <property type="entry name" value="Toll_tir_struct_dom_sf"/>
</dbReference>
<keyword evidence="11" id="KW-1185">Reference proteome</keyword>
<reference evidence="10 11" key="1">
    <citation type="journal article" date="2023" name="G3 (Bethesda)">
        <title>A haplotype-resolved chromosome-scale genome for Quercus rubra L. provides insights into the genetics of adaptive traits for red oak species.</title>
        <authorList>
            <person name="Kapoor B."/>
            <person name="Jenkins J."/>
            <person name="Schmutz J."/>
            <person name="Zhebentyayeva T."/>
            <person name="Kuelheim C."/>
            <person name="Coggeshall M."/>
            <person name="Heim C."/>
            <person name="Lasky J.R."/>
            <person name="Leites L."/>
            <person name="Islam-Faridi N."/>
            <person name="Romero-Severson J."/>
            <person name="DeLeo V.L."/>
            <person name="Lucas S.M."/>
            <person name="Lazic D."/>
            <person name="Gailing O."/>
            <person name="Carlson J."/>
            <person name="Staton M."/>
        </authorList>
    </citation>
    <scope>NUCLEOTIDE SEQUENCE [LARGE SCALE GENOMIC DNA]</scope>
    <source>
        <strain evidence="10">Pseudo-F2</strain>
    </source>
</reference>
<dbReference type="EMBL" id="JAXUIC010000009">
    <property type="protein sequence ID" value="KAK4570789.1"/>
    <property type="molecule type" value="Genomic_DNA"/>
</dbReference>
<evidence type="ECO:0000256" key="5">
    <source>
        <dbReference type="ARBA" id="ARBA00022821"/>
    </source>
</evidence>
<evidence type="ECO:0000256" key="2">
    <source>
        <dbReference type="ARBA" id="ARBA00022614"/>
    </source>
</evidence>
<comment type="catalytic activity">
    <reaction evidence="7">
        <text>NAD(+) + H2O = ADP-D-ribose + nicotinamide + H(+)</text>
        <dbReference type="Rhea" id="RHEA:16301"/>
        <dbReference type="ChEBI" id="CHEBI:15377"/>
        <dbReference type="ChEBI" id="CHEBI:15378"/>
        <dbReference type="ChEBI" id="CHEBI:17154"/>
        <dbReference type="ChEBI" id="CHEBI:57540"/>
        <dbReference type="ChEBI" id="CHEBI:57967"/>
        <dbReference type="EC" id="3.2.2.6"/>
    </reaction>
    <physiologicalReaction direction="left-to-right" evidence="7">
        <dbReference type="Rhea" id="RHEA:16302"/>
    </physiologicalReaction>
</comment>
<keyword evidence="4" id="KW-0378">Hydrolase</keyword>
<comment type="caution">
    <text evidence="10">The sequence shown here is derived from an EMBL/GenBank/DDBJ whole genome shotgun (WGS) entry which is preliminary data.</text>
</comment>
<dbReference type="AlphaFoldDB" id="A0AAN7EGX7"/>
<evidence type="ECO:0000256" key="1">
    <source>
        <dbReference type="ARBA" id="ARBA00011982"/>
    </source>
</evidence>
<evidence type="ECO:0000256" key="4">
    <source>
        <dbReference type="ARBA" id="ARBA00022801"/>
    </source>
</evidence>
<accession>A0AAN7EGX7</accession>
<keyword evidence="2" id="KW-0433">Leucine-rich repeat</keyword>
<dbReference type="Gene3D" id="1.10.8.430">
    <property type="entry name" value="Helical domain of apoptotic protease-activating factors"/>
    <property type="match status" value="1"/>
</dbReference>
<feature type="domain" description="TIR" evidence="9">
    <location>
        <begin position="22"/>
        <end position="188"/>
    </location>
</feature>
<dbReference type="FunFam" id="3.40.50.10140:FF:000007">
    <property type="entry name" value="Disease resistance protein (TIR-NBS-LRR class)"/>
    <property type="match status" value="1"/>
</dbReference>
<sequence length="1231" mass="140059">MASMSTERALSPSSSSSFTPRWKYDVFLSFRGKDTRNNFTDHLYFALKQKGIFTFRDDEKLERGKSISPELSKAIEESRFAIVIFSRNYAFSTWCLDELAKVIGCVKETGMTVLPIFYNVDPSEIRKQIGTFAQAFAEHEERFEENIKKVQKWRDALREAGNLSGWHLQDRPEAECIQDIVQVILNKLRNTFSAHTMGLVGIESRVEKLKSYLAIESNDVRIIGIWGTGGMGKTTLARVVYSMVSNHFEACCFIANVREESKKCGLCKLQKILLKKLLMLENLNLQDVDDGVQMIKNRLHNKKILLVLDDVNELDQLKKLAGEHCWFGSGSRIMITTRDRHLLVTHEVNEIYEAEVLNHDEALKLFSLKAFKKDHPAKDYEKLSQAFVDYSKGLPLALEVLGSFLCKKNVDEWESELNRLTEFCDRGILNVLQISFDGLRPTEKDIFLNIACFFNHEDRDDVIKILDYLGLHAIIGLRVLIDKSLIKLELHKNQLWMHDLLQEMGRDIVCQECSKDPGKRSRLWSFKDIDNVLTKNAGTEAIQSIVLELYEPKKVYWNPEAFSKMQDLRLLKICGVQLMHDLKHLPNSLRFLDWRGYPSKSLTSSFRLKSFENLKFIKLRESLKLIEAPDIIEIPNLESLDLEDCINLRRIHPSIGIHKKLTFLNLKGCKNLTSLPSKFEMECFTELFLSGCSKITKIPEFGRNMKRVYQLYLNGTAITTLPTSIQHLTALRWLVLSNCKNLVHLPDTIFNLKLVRGVYLDGCSKLDRLPENLGHAESLNNLGLSGTAIRKVPSSIGLLKHLVYLVFIGCKGLSSNKSWYELLPFCSMPTSPHPIDLLFSSLSLSPASSLYSLDLRDCNLKAIPKDIGSLFSLTLLNLSGNDFVCLPESIIRLSKLIWMYLNNCTSLRSLPKLPLNIERVEEGGCISLEMLPAPLKQSDSLEPSLGLQNCFQLADNQSCIDRFISGIKKYLKLTPSLPLSVLKTKPDYPYFPYVIVIPGSEIPEWFSHQSMGNEVKIKQPSHLCKKVGIAFCVVFCTNDSDPYPSLGYSLIANGKRINIDYCPSIDKVSSDHVSLVYVVPQYLDEESNKLLWEGDVNGFSQIRIKIESNYVKVKKWGIRMIYNEGIEDLDRTMVQNSNSSITPYDGMDVVHHNFDHSLVVVACHEVKRNRDDYNGAGPSGEGSSNDIPNPKRIKRHTEAHGKSNCEESSEYKDCDEELSDWDESNDSNPDA</sequence>
<dbReference type="PROSITE" id="PS50104">
    <property type="entry name" value="TIR"/>
    <property type="match status" value="1"/>
</dbReference>
<dbReference type="GO" id="GO:0061809">
    <property type="term" value="F:NAD+ nucleosidase activity, cyclic ADP-ribose generating"/>
    <property type="evidence" value="ECO:0007669"/>
    <property type="project" value="UniProtKB-EC"/>
</dbReference>
<dbReference type="SUPFAM" id="SSF52540">
    <property type="entry name" value="P-loop containing nucleoside triphosphate hydrolases"/>
    <property type="match status" value="1"/>
</dbReference>
<protein>
    <recommendedName>
        <fullName evidence="1">ADP-ribosyl cyclase/cyclic ADP-ribose hydrolase</fullName>
        <ecNumber evidence="1">3.2.2.6</ecNumber>
    </recommendedName>
</protein>
<dbReference type="InterPro" id="IPR058546">
    <property type="entry name" value="RPS4B/Roq1-like_LRR"/>
</dbReference>
<organism evidence="10 11">
    <name type="scientific">Quercus rubra</name>
    <name type="common">Northern red oak</name>
    <name type="synonym">Quercus borealis</name>
    <dbReference type="NCBI Taxonomy" id="3512"/>
    <lineage>
        <taxon>Eukaryota</taxon>
        <taxon>Viridiplantae</taxon>
        <taxon>Streptophyta</taxon>
        <taxon>Embryophyta</taxon>
        <taxon>Tracheophyta</taxon>
        <taxon>Spermatophyta</taxon>
        <taxon>Magnoliopsida</taxon>
        <taxon>eudicotyledons</taxon>
        <taxon>Gunneridae</taxon>
        <taxon>Pentapetalae</taxon>
        <taxon>rosids</taxon>
        <taxon>fabids</taxon>
        <taxon>Fagales</taxon>
        <taxon>Fagaceae</taxon>
        <taxon>Quercus</taxon>
    </lineage>
</organism>
<dbReference type="GO" id="GO:0007165">
    <property type="term" value="P:signal transduction"/>
    <property type="evidence" value="ECO:0007669"/>
    <property type="project" value="InterPro"/>
</dbReference>
<dbReference type="SUPFAM" id="SSF52200">
    <property type="entry name" value="Toll/Interleukin receptor TIR domain"/>
    <property type="match status" value="1"/>
</dbReference>
<keyword evidence="3" id="KW-0677">Repeat</keyword>
<dbReference type="InterPro" id="IPR027417">
    <property type="entry name" value="P-loop_NTPase"/>
</dbReference>
<feature type="compositionally biased region" description="Basic and acidic residues" evidence="8">
    <location>
        <begin position="1196"/>
        <end position="1212"/>
    </location>
</feature>
<evidence type="ECO:0000256" key="3">
    <source>
        <dbReference type="ARBA" id="ARBA00022737"/>
    </source>
</evidence>
<dbReference type="PANTHER" id="PTHR11017">
    <property type="entry name" value="LEUCINE-RICH REPEAT-CONTAINING PROTEIN"/>
    <property type="match status" value="1"/>
</dbReference>
<gene>
    <name evidence="10" type="ORF">RGQ29_029582</name>
</gene>
<evidence type="ECO:0000313" key="10">
    <source>
        <dbReference type="EMBL" id="KAK4570789.1"/>
    </source>
</evidence>
<feature type="compositionally biased region" description="Acidic residues" evidence="8">
    <location>
        <begin position="1213"/>
        <end position="1225"/>
    </location>
</feature>
<keyword evidence="5" id="KW-0611">Plant defense</keyword>
<dbReference type="GO" id="GO:0043531">
    <property type="term" value="F:ADP binding"/>
    <property type="evidence" value="ECO:0007669"/>
    <property type="project" value="InterPro"/>
</dbReference>
<dbReference type="Gene3D" id="3.40.50.10140">
    <property type="entry name" value="Toll/interleukin-1 receptor homology (TIR) domain"/>
    <property type="match status" value="1"/>
</dbReference>
<dbReference type="PRINTS" id="PR00364">
    <property type="entry name" value="DISEASERSIST"/>
</dbReference>
<dbReference type="Pfam" id="PF20160">
    <property type="entry name" value="C-JID"/>
    <property type="match status" value="1"/>
</dbReference>
<dbReference type="InterPro" id="IPR044974">
    <property type="entry name" value="Disease_R_plants"/>
</dbReference>
<evidence type="ECO:0000256" key="8">
    <source>
        <dbReference type="SAM" id="MobiDB-lite"/>
    </source>
</evidence>
<dbReference type="Pfam" id="PF00931">
    <property type="entry name" value="NB-ARC"/>
    <property type="match status" value="1"/>
</dbReference>
<dbReference type="Gene3D" id="3.40.50.300">
    <property type="entry name" value="P-loop containing nucleotide triphosphate hydrolases"/>
    <property type="match status" value="1"/>
</dbReference>
<dbReference type="Proteomes" id="UP001324115">
    <property type="component" value="Unassembled WGS sequence"/>
</dbReference>
<dbReference type="InterPro" id="IPR045344">
    <property type="entry name" value="C-JID"/>
</dbReference>
<dbReference type="SMART" id="SM00255">
    <property type="entry name" value="TIR"/>
    <property type="match status" value="1"/>
</dbReference>
<dbReference type="GO" id="GO:0006952">
    <property type="term" value="P:defense response"/>
    <property type="evidence" value="ECO:0007669"/>
    <property type="project" value="InterPro"/>
</dbReference>
<evidence type="ECO:0000256" key="6">
    <source>
        <dbReference type="ARBA" id="ARBA00023027"/>
    </source>
</evidence>
<dbReference type="SUPFAM" id="SSF52058">
    <property type="entry name" value="L domain-like"/>
    <property type="match status" value="2"/>
</dbReference>
<evidence type="ECO:0000313" key="11">
    <source>
        <dbReference type="Proteomes" id="UP001324115"/>
    </source>
</evidence>
<proteinExistence type="predicted"/>
<dbReference type="InterPro" id="IPR058192">
    <property type="entry name" value="WHD_ROQ1-like"/>
</dbReference>
<evidence type="ECO:0000256" key="7">
    <source>
        <dbReference type="ARBA" id="ARBA00047304"/>
    </source>
</evidence>
<name>A0AAN7EGX7_QUERU</name>
<keyword evidence="6" id="KW-0520">NAD</keyword>
<dbReference type="InterPro" id="IPR002182">
    <property type="entry name" value="NB-ARC"/>
</dbReference>
<dbReference type="InterPro" id="IPR000157">
    <property type="entry name" value="TIR_dom"/>
</dbReference>
<dbReference type="Pfam" id="PF01582">
    <property type="entry name" value="TIR"/>
    <property type="match status" value="1"/>
</dbReference>
<dbReference type="Gene3D" id="3.80.10.10">
    <property type="entry name" value="Ribonuclease Inhibitor"/>
    <property type="match status" value="3"/>
</dbReference>